<keyword evidence="2" id="KW-1185">Reference proteome</keyword>
<protein>
    <submittedName>
        <fullName evidence="1">Uncharacterized protein</fullName>
    </submittedName>
</protein>
<reference evidence="1" key="2">
    <citation type="submission" date="2022-06" db="UniProtKB">
        <authorList>
            <consortium name="EnsemblMetazoa"/>
        </authorList>
    </citation>
    <scope>IDENTIFICATION</scope>
    <source>
        <strain evidence="1">PS312</strain>
    </source>
</reference>
<evidence type="ECO:0000313" key="1">
    <source>
        <dbReference type="EnsemblMetazoa" id="PPA29765.1"/>
    </source>
</evidence>
<dbReference type="EnsemblMetazoa" id="PPA29765.1">
    <property type="protein sequence ID" value="PPA29765.1"/>
    <property type="gene ID" value="WBGene00202634"/>
</dbReference>
<name>A0A2A6CAH7_PRIPA</name>
<organism evidence="1 2">
    <name type="scientific">Pristionchus pacificus</name>
    <name type="common">Parasitic nematode worm</name>
    <dbReference type="NCBI Taxonomy" id="54126"/>
    <lineage>
        <taxon>Eukaryota</taxon>
        <taxon>Metazoa</taxon>
        <taxon>Ecdysozoa</taxon>
        <taxon>Nematoda</taxon>
        <taxon>Chromadorea</taxon>
        <taxon>Rhabditida</taxon>
        <taxon>Rhabditina</taxon>
        <taxon>Diplogasteromorpha</taxon>
        <taxon>Diplogasteroidea</taxon>
        <taxon>Neodiplogasteridae</taxon>
        <taxon>Pristionchus</taxon>
    </lineage>
</organism>
<dbReference type="OrthoDB" id="5791889at2759"/>
<reference evidence="2" key="1">
    <citation type="journal article" date="2008" name="Nat. Genet.">
        <title>The Pristionchus pacificus genome provides a unique perspective on nematode lifestyle and parasitism.</title>
        <authorList>
            <person name="Dieterich C."/>
            <person name="Clifton S.W."/>
            <person name="Schuster L.N."/>
            <person name="Chinwalla A."/>
            <person name="Delehaunty K."/>
            <person name="Dinkelacker I."/>
            <person name="Fulton L."/>
            <person name="Fulton R."/>
            <person name="Godfrey J."/>
            <person name="Minx P."/>
            <person name="Mitreva M."/>
            <person name="Roeseler W."/>
            <person name="Tian H."/>
            <person name="Witte H."/>
            <person name="Yang S.P."/>
            <person name="Wilson R.K."/>
            <person name="Sommer R.J."/>
        </authorList>
    </citation>
    <scope>NUCLEOTIDE SEQUENCE [LARGE SCALE GENOMIC DNA]</scope>
    <source>
        <strain evidence="2">PS312</strain>
    </source>
</reference>
<proteinExistence type="predicted"/>
<accession>A0A8R1UHM4</accession>
<gene>
    <name evidence="1" type="primary">WBGene00202634</name>
</gene>
<evidence type="ECO:0000313" key="2">
    <source>
        <dbReference type="Proteomes" id="UP000005239"/>
    </source>
</evidence>
<dbReference type="AlphaFoldDB" id="A0A2A6CAH7"/>
<sequence length="127" mass="13500">MINNISVLLPINGDFHVSHTIQSLLSLCNSPPLVLNHRYHHIPVSVMYTVLFLSCLLVTSLAGPAQSIGSIGACLSGMCPAGYDCISDSCVVRRTKRAAICEKDKILGECLAGLCPDGFSCDGENCC</sequence>
<accession>A0A2A6CAH7</accession>
<dbReference type="Proteomes" id="UP000005239">
    <property type="component" value="Unassembled WGS sequence"/>
</dbReference>